<dbReference type="VEuPathDB" id="TriTrypDB:TcCLB.511465.30"/>
<dbReference type="VEuPathDB" id="TriTrypDB:TCSYLVIO_005107"/>
<proteinExistence type="predicted"/>
<dbReference type="EMBL" id="PRFA01000054">
    <property type="protein sequence ID" value="PWU90034.1"/>
    <property type="molecule type" value="Genomic_DNA"/>
</dbReference>
<gene>
    <name evidence="3" type="ORF">C4B63_54g60</name>
</gene>
<reference evidence="3 4" key="1">
    <citation type="journal article" date="2018" name="Microb. Genom.">
        <title>Expanding an expanded genome: long-read sequencing of Trypanosoma cruzi.</title>
        <authorList>
            <person name="Berna L."/>
            <person name="Rodriguez M."/>
            <person name="Chiribao M.L."/>
            <person name="Parodi-Talice A."/>
            <person name="Pita S."/>
            <person name="Rijo G."/>
            <person name="Alvarez-Valin F."/>
            <person name="Robello C."/>
        </authorList>
    </citation>
    <scope>NUCLEOTIDE SEQUENCE [LARGE SCALE GENOMIC DNA]</scope>
    <source>
        <strain evidence="3 4">Dm28c</strain>
    </source>
</reference>
<dbReference type="PANTHER" id="PTHR12197:SF279">
    <property type="entry name" value="SET DOMAIN-CONTAINING PROTEIN"/>
    <property type="match status" value="1"/>
</dbReference>
<dbReference type="VEuPathDB" id="TriTrypDB:TcBrA4_0098500"/>
<dbReference type="VEuPathDB" id="TriTrypDB:TcCLB.511001.220"/>
<evidence type="ECO:0000256" key="1">
    <source>
        <dbReference type="SAM" id="MobiDB-lite"/>
    </source>
</evidence>
<accession>A0A2V2V186</accession>
<name>A0A2V2V186_TRYCR</name>
<sequence>MRGMPRLYLRCTRRGSLCRLTADAIGVVFVTTVTPSRYRSAHESGNLDSAKKFGKEWSIGKARTTWYPRVRAAIDGHPGEGVVDMDRPRPDEEVYRKEAKGSSKESTAVVDEALDGQAEIGRVDQAVDEVQAFLREKQLEVAEAQLERNVAIPYPTHPDDMTPEFRRIKRHQSIVVVATDPEYPVFVRRDQFVQLPLPKNHPWVKNTPIGPFIQHGDGQLGVVGSGEVGFDDEHVAKALPHSFRGLRHRSVMQQRLPEKNGKVLQDAVVKNSFSLTGRGVFATRDIAAGESIMIVRNTACNLGVKGEVERLVEMCGDVLLTVYEGTEADLDYLHDWVLTGQPSSLLEFWPKSATERVLERIGGVEVLHALELHEIHIARIAAIIDMNSFLVESSYAVRKGMAYFPEAGFLNHSCAPNATYDVMPEHTFHESEYYLDEALQAEASDATDPTPSAAAIEEEDETVVMDEKFSPSRRTHPSNRVEEKENGEDGNNSTASCELTVGAPVQYLFCCRATANIPAGSEILISYVPPEWSFDNRQYVIHDRYRFWCKCPKCAPTLDAKYARVPKLIVFLLVFSVFLQLLVLHKRDVEQTASGENLVTEEDSTFYRDDNDEDDAPMEQRRAPRKRPRGLFELLEEERLQEMYATDRRPLPAVLANDQWARPPR</sequence>
<dbReference type="PROSITE" id="PS50280">
    <property type="entry name" value="SET"/>
    <property type="match status" value="1"/>
</dbReference>
<dbReference type="VEuPathDB" id="TriTrypDB:Tc_MARK_3851"/>
<feature type="compositionally biased region" description="Acidic residues" evidence="1">
    <location>
        <begin position="600"/>
        <end position="617"/>
    </location>
</feature>
<protein>
    <recommendedName>
        <fullName evidence="2">SET domain-containing protein</fullName>
    </recommendedName>
</protein>
<dbReference type="InterPro" id="IPR050869">
    <property type="entry name" value="H3K4_H4K5_MeTrfase"/>
</dbReference>
<dbReference type="VEuPathDB" id="TriTrypDB:TcCLB.509017.9"/>
<evidence type="ECO:0000313" key="3">
    <source>
        <dbReference type="EMBL" id="PWU90034.1"/>
    </source>
</evidence>
<dbReference type="VEuPathDB" id="TriTrypDB:TcG_03871"/>
<comment type="caution">
    <text evidence="3">The sequence shown here is derived from an EMBL/GenBank/DDBJ whole genome shotgun (WGS) entry which is preliminary data.</text>
</comment>
<dbReference type="VEuPathDB" id="TriTrypDB:ECC02_006415"/>
<dbReference type="VEuPathDB" id="TriTrypDB:C3747_62g180"/>
<feature type="region of interest" description="Disordered" evidence="1">
    <location>
        <begin position="600"/>
        <end position="629"/>
    </location>
</feature>
<dbReference type="InterPro" id="IPR046341">
    <property type="entry name" value="SET_dom_sf"/>
</dbReference>
<dbReference type="VEuPathDB" id="TriTrypDB:BCY84_19626"/>
<dbReference type="CDD" id="cd08161">
    <property type="entry name" value="SET"/>
    <property type="match status" value="1"/>
</dbReference>
<dbReference type="GO" id="GO:0005634">
    <property type="term" value="C:nucleus"/>
    <property type="evidence" value="ECO:0007669"/>
    <property type="project" value="TreeGrafter"/>
</dbReference>
<dbReference type="VEuPathDB" id="TriTrypDB:C4B63_54g60"/>
<feature type="domain" description="SET" evidence="2">
    <location>
        <begin position="265"/>
        <end position="528"/>
    </location>
</feature>
<dbReference type="Pfam" id="PF00856">
    <property type="entry name" value="SET"/>
    <property type="match status" value="1"/>
</dbReference>
<evidence type="ECO:0000259" key="2">
    <source>
        <dbReference type="PROSITE" id="PS50280"/>
    </source>
</evidence>
<dbReference type="AlphaFoldDB" id="A0A2V2V186"/>
<dbReference type="Proteomes" id="UP000246121">
    <property type="component" value="Unassembled WGS sequence"/>
</dbReference>
<evidence type="ECO:0000313" key="4">
    <source>
        <dbReference type="Proteomes" id="UP000246121"/>
    </source>
</evidence>
<dbReference type="Gene3D" id="2.170.270.10">
    <property type="entry name" value="SET domain"/>
    <property type="match status" value="1"/>
</dbReference>
<organism evidence="3 4">
    <name type="scientific">Trypanosoma cruzi</name>
    <dbReference type="NCBI Taxonomy" id="5693"/>
    <lineage>
        <taxon>Eukaryota</taxon>
        <taxon>Discoba</taxon>
        <taxon>Euglenozoa</taxon>
        <taxon>Kinetoplastea</taxon>
        <taxon>Metakinetoplastina</taxon>
        <taxon>Trypanosomatida</taxon>
        <taxon>Trypanosomatidae</taxon>
        <taxon>Trypanosoma</taxon>
        <taxon>Schizotrypanum</taxon>
    </lineage>
</organism>
<dbReference type="SMART" id="SM00317">
    <property type="entry name" value="SET"/>
    <property type="match status" value="1"/>
</dbReference>
<dbReference type="PANTHER" id="PTHR12197">
    <property type="entry name" value="HISTONE-LYSINE N-METHYLTRANSFERASE SMYD"/>
    <property type="match status" value="1"/>
</dbReference>
<dbReference type="InterPro" id="IPR001214">
    <property type="entry name" value="SET_dom"/>
</dbReference>
<feature type="region of interest" description="Disordered" evidence="1">
    <location>
        <begin position="444"/>
        <end position="494"/>
    </location>
</feature>
<dbReference type="VEuPathDB" id="TriTrypDB:TCDM_03643"/>
<dbReference type="VEuPathDB" id="TriTrypDB:TcCL_ESM01180"/>
<dbReference type="SUPFAM" id="SSF82199">
    <property type="entry name" value="SET domain"/>
    <property type="match status" value="1"/>
</dbReference>